<accession>A0A3S0LNI4</accession>
<dbReference type="UniPathway" id="UPA00028">
    <property type="reaction ID" value="UER00004"/>
</dbReference>
<comment type="caution">
    <text evidence="10">The sequence shown here is derived from an EMBL/GenBank/DDBJ whole genome shotgun (WGS) entry which is preliminary data.</text>
</comment>
<keyword evidence="4" id="KW-0566">Pantothenate biosynthesis</keyword>
<dbReference type="InterPro" id="IPR008927">
    <property type="entry name" value="6-PGluconate_DH-like_C_sf"/>
</dbReference>
<dbReference type="GO" id="GO:0008677">
    <property type="term" value="F:2-dehydropantoate 2-reductase activity"/>
    <property type="evidence" value="ECO:0007669"/>
    <property type="project" value="UniProtKB-EC"/>
</dbReference>
<dbReference type="Gene3D" id="1.10.1040.10">
    <property type="entry name" value="N-(1-d-carboxylethyl)-l-norvaline Dehydrogenase, domain 2"/>
    <property type="match status" value="1"/>
</dbReference>
<protein>
    <recommendedName>
        <fullName evidence="3">2-dehydropantoate 2-reductase</fullName>
        <ecNumber evidence="2">1.1.1.169</ecNumber>
    </recommendedName>
    <alternativeName>
        <fullName evidence="6">Ketopantoate reductase</fullName>
    </alternativeName>
</protein>
<evidence type="ECO:0000313" key="11">
    <source>
        <dbReference type="Proteomes" id="UP000267448"/>
    </source>
</evidence>
<dbReference type="GO" id="GO:0005737">
    <property type="term" value="C:cytoplasm"/>
    <property type="evidence" value="ECO:0007669"/>
    <property type="project" value="TreeGrafter"/>
</dbReference>
<reference evidence="10 11" key="1">
    <citation type="submission" date="2018-12" db="EMBL/GenBank/DDBJ databases">
        <authorList>
            <person name="Yu L."/>
        </authorList>
    </citation>
    <scope>NUCLEOTIDE SEQUENCE [LARGE SCALE GENOMIC DNA]</scope>
    <source>
        <strain evidence="10 11">HAW-EB2</strain>
    </source>
</reference>
<dbReference type="AlphaFoldDB" id="A0A3S0LNI4"/>
<gene>
    <name evidence="10" type="ORF">EKG38_07780</name>
</gene>
<dbReference type="SUPFAM" id="SSF48179">
    <property type="entry name" value="6-phosphogluconate dehydrogenase C-terminal domain-like"/>
    <property type="match status" value="1"/>
</dbReference>
<feature type="domain" description="Ketopantoate reductase C-terminal" evidence="9">
    <location>
        <begin position="188"/>
        <end position="323"/>
    </location>
</feature>
<dbReference type="InterPro" id="IPR013328">
    <property type="entry name" value="6PGD_dom2"/>
</dbReference>
<proteinExistence type="predicted"/>
<sequence>MVKALADQTILLVGAGAVGASIAAWLAPKYEHFYVLDQGETLATIRQSGVSSYLQHQKEVKAQTVVKTVDSFQDCPKPDIILLCVKNYSLAGLSQAIISACGEEFAQQVLVVGLQNGVVNQKILPLYFSNIVYGIISFNAWLDSPAVVGYQSKGPFIFGRPDNCQQNNIDLITALFNQGVEALASEHFQDAALSKMVINLTNSFTTLVGLGYREIDNQSLFQKILSQLTYEGVKIAKASGHNECKVGDIPSWFIISASANLPQFLTRKVFEKNIKKMVVSSMAQDIIQNGRSDNELADINGHMLALAEKHQVDAPFNKALYLLCQSAFSQADFSPLSVTDVWQQMNLH</sequence>
<evidence type="ECO:0000256" key="5">
    <source>
        <dbReference type="ARBA" id="ARBA00023002"/>
    </source>
</evidence>
<evidence type="ECO:0000313" key="10">
    <source>
        <dbReference type="EMBL" id="RTR39690.1"/>
    </source>
</evidence>
<dbReference type="InterPro" id="IPR036291">
    <property type="entry name" value="NAD(P)-bd_dom_sf"/>
</dbReference>
<dbReference type="Proteomes" id="UP000267448">
    <property type="component" value="Unassembled WGS sequence"/>
</dbReference>
<evidence type="ECO:0000256" key="4">
    <source>
        <dbReference type="ARBA" id="ARBA00022655"/>
    </source>
</evidence>
<dbReference type="InterPro" id="IPR013752">
    <property type="entry name" value="KPA_reductase"/>
</dbReference>
<dbReference type="Pfam" id="PF02558">
    <property type="entry name" value="ApbA"/>
    <property type="match status" value="1"/>
</dbReference>
<dbReference type="RefSeq" id="WP_126519703.1">
    <property type="nucleotide sequence ID" value="NZ_RXNU01000003.1"/>
</dbReference>
<dbReference type="Pfam" id="PF08546">
    <property type="entry name" value="ApbA_C"/>
    <property type="match status" value="1"/>
</dbReference>
<keyword evidence="5" id="KW-0560">Oxidoreductase</keyword>
<dbReference type="SUPFAM" id="SSF51735">
    <property type="entry name" value="NAD(P)-binding Rossmann-fold domains"/>
    <property type="match status" value="1"/>
</dbReference>
<dbReference type="InterPro" id="IPR013332">
    <property type="entry name" value="KPR_N"/>
</dbReference>
<dbReference type="InterPro" id="IPR051402">
    <property type="entry name" value="KPR-Related"/>
</dbReference>
<dbReference type="EMBL" id="RXNU01000003">
    <property type="protein sequence ID" value="RTR39690.1"/>
    <property type="molecule type" value="Genomic_DNA"/>
</dbReference>
<evidence type="ECO:0000256" key="7">
    <source>
        <dbReference type="ARBA" id="ARBA00048793"/>
    </source>
</evidence>
<evidence type="ECO:0000256" key="1">
    <source>
        <dbReference type="ARBA" id="ARBA00004994"/>
    </source>
</evidence>
<organism evidence="10 11">
    <name type="scientific">Shewanella canadensis</name>
    <dbReference type="NCBI Taxonomy" id="271096"/>
    <lineage>
        <taxon>Bacteria</taxon>
        <taxon>Pseudomonadati</taxon>
        <taxon>Pseudomonadota</taxon>
        <taxon>Gammaproteobacteria</taxon>
        <taxon>Alteromonadales</taxon>
        <taxon>Shewanellaceae</taxon>
        <taxon>Shewanella</taxon>
    </lineage>
</organism>
<dbReference type="EC" id="1.1.1.169" evidence="2"/>
<feature type="domain" description="Ketopantoate reductase N-terminal" evidence="8">
    <location>
        <begin position="10"/>
        <end position="162"/>
    </location>
</feature>
<evidence type="ECO:0000256" key="2">
    <source>
        <dbReference type="ARBA" id="ARBA00013014"/>
    </source>
</evidence>
<dbReference type="GO" id="GO:0015940">
    <property type="term" value="P:pantothenate biosynthetic process"/>
    <property type="evidence" value="ECO:0007669"/>
    <property type="project" value="UniProtKB-UniPathway"/>
</dbReference>
<comment type="catalytic activity">
    <reaction evidence="7">
        <text>(R)-pantoate + NADP(+) = 2-dehydropantoate + NADPH + H(+)</text>
        <dbReference type="Rhea" id="RHEA:16233"/>
        <dbReference type="ChEBI" id="CHEBI:11561"/>
        <dbReference type="ChEBI" id="CHEBI:15378"/>
        <dbReference type="ChEBI" id="CHEBI:15980"/>
        <dbReference type="ChEBI" id="CHEBI:57783"/>
        <dbReference type="ChEBI" id="CHEBI:58349"/>
        <dbReference type="EC" id="1.1.1.169"/>
    </reaction>
</comment>
<evidence type="ECO:0000256" key="6">
    <source>
        <dbReference type="ARBA" id="ARBA00032024"/>
    </source>
</evidence>
<keyword evidence="11" id="KW-1185">Reference proteome</keyword>
<evidence type="ECO:0000259" key="9">
    <source>
        <dbReference type="Pfam" id="PF08546"/>
    </source>
</evidence>
<dbReference type="Gene3D" id="3.40.50.720">
    <property type="entry name" value="NAD(P)-binding Rossmann-like Domain"/>
    <property type="match status" value="1"/>
</dbReference>
<dbReference type="PANTHER" id="PTHR21708:SF26">
    <property type="entry name" value="2-DEHYDROPANTOATE 2-REDUCTASE"/>
    <property type="match status" value="1"/>
</dbReference>
<dbReference type="PANTHER" id="PTHR21708">
    <property type="entry name" value="PROBABLE 2-DEHYDROPANTOATE 2-REDUCTASE"/>
    <property type="match status" value="1"/>
</dbReference>
<comment type="pathway">
    <text evidence="1">Cofactor biosynthesis; (R)-pantothenate biosynthesis; (R)-pantoate from 3-methyl-2-oxobutanoate: step 2/2.</text>
</comment>
<dbReference type="OrthoDB" id="9793586at2"/>
<name>A0A3S0LNI4_9GAMM</name>
<evidence type="ECO:0000259" key="8">
    <source>
        <dbReference type="Pfam" id="PF02558"/>
    </source>
</evidence>
<evidence type="ECO:0000256" key="3">
    <source>
        <dbReference type="ARBA" id="ARBA00019465"/>
    </source>
</evidence>